<reference evidence="4 5" key="1">
    <citation type="submission" date="2022-08" db="EMBL/GenBank/DDBJ databases">
        <authorList>
            <person name="Zeman M."/>
            <person name="Kubasova T."/>
        </authorList>
    </citation>
    <scope>NUCLEOTIDE SEQUENCE [LARGE SCALE GENOMIC DNA]</scope>
    <source>
        <strain evidence="4 5">ET62</strain>
    </source>
</reference>
<dbReference type="RefSeq" id="WP_018709837.1">
    <property type="nucleotide sequence ID" value="NZ_CALULB010000004.1"/>
</dbReference>
<evidence type="ECO:0000313" key="4">
    <source>
        <dbReference type="EMBL" id="MCR8873989.1"/>
    </source>
</evidence>
<dbReference type="InterPro" id="IPR000415">
    <property type="entry name" value="Nitroreductase-like"/>
</dbReference>
<dbReference type="SUPFAM" id="SSF55469">
    <property type="entry name" value="FMN-dependent nitroreductase-like"/>
    <property type="match status" value="1"/>
</dbReference>
<name>A0AAW5NAC0_9BACT</name>
<dbReference type="InterPro" id="IPR029479">
    <property type="entry name" value="Nitroreductase"/>
</dbReference>
<feature type="domain" description="Nitroreductase" evidence="3">
    <location>
        <begin position="10"/>
        <end position="155"/>
    </location>
</feature>
<proteinExistence type="inferred from homology"/>
<organism evidence="4 5">
    <name type="scientific">Phocaeicola barnesiae</name>
    <dbReference type="NCBI Taxonomy" id="376804"/>
    <lineage>
        <taxon>Bacteria</taxon>
        <taxon>Pseudomonadati</taxon>
        <taxon>Bacteroidota</taxon>
        <taxon>Bacteroidia</taxon>
        <taxon>Bacteroidales</taxon>
        <taxon>Bacteroidaceae</taxon>
        <taxon>Phocaeicola</taxon>
    </lineage>
</organism>
<dbReference type="Gene3D" id="3.40.109.10">
    <property type="entry name" value="NADH Oxidase"/>
    <property type="match status" value="1"/>
</dbReference>
<gene>
    <name evidence="4" type="ORF">NW209_08175</name>
</gene>
<dbReference type="GeneID" id="82442364"/>
<evidence type="ECO:0000256" key="1">
    <source>
        <dbReference type="ARBA" id="ARBA00007118"/>
    </source>
</evidence>
<dbReference type="Proteomes" id="UP001204579">
    <property type="component" value="Unassembled WGS sequence"/>
</dbReference>
<dbReference type="GO" id="GO:0016491">
    <property type="term" value="F:oxidoreductase activity"/>
    <property type="evidence" value="ECO:0007669"/>
    <property type="project" value="UniProtKB-KW"/>
</dbReference>
<protein>
    <submittedName>
        <fullName evidence="4">Nitroreductase</fullName>
    </submittedName>
</protein>
<evidence type="ECO:0000259" key="3">
    <source>
        <dbReference type="Pfam" id="PF00881"/>
    </source>
</evidence>
<evidence type="ECO:0000313" key="5">
    <source>
        <dbReference type="Proteomes" id="UP001204579"/>
    </source>
</evidence>
<evidence type="ECO:0000256" key="2">
    <source>
        <dbReference type="ARBA" id="ARBA00023002"/>
    </source>
</evidence>
<dbReference type="CDD" id="cd02136">
    <property type="entry name" value="PnbA_NfnB-like"/>
    <property type="match status" value="1"/>
</dbReference>
<keyword evidence="2" id="KW-0560">Oxidoreductase</keyword>
<dbReference type="PANTHER" id="PTHR43673">
    <property type="entry name" value="NAD(P)H NITROREDUCTASE YDGI-RELATED"/>
    <property type="match status" value="1"/>
</dbReference>
<keyword evidence="5" id="KW-1185">Reference proteome</keyword>
<dbReference type="EMBL" id="JANRHJ010000008">
    <property type="protein sequence ID" value="MCR8873989.1"/>
    <property type="molecule type" value="Genomic_DNA"/>
</dbReference>
<comment type="caution">
    <text evidence="4">The sequence shown here is derived from an EMBL/GenBank/DDBJ whole genome shotgun (WGS) entry which is preliminary data.</text>
</comment>
<sequence length="175" mass="19154">MEKNECLEIIKTRRSCRKYRPEQITDEELKLVLEAGTFAPTSRGLQAPYIVAVQNDGQKAQLAAMNAAVMGVTSNPYYDAPTYVLVLAPADAPNPVQDGSCILENMMLAAHAIGLGSCWIHREREIFEKPEAKELLAAWGLPQNLVGIGALSLGYPAGEPAPAKPRKADYYRIIK</sequence>
<comment type="similarity">
    <text evidence="1">Belongs to the nitroreductase family.</text>
</comment>
<accession>A0AAW5NAC0</accession>
<dbReference type="Pfam" id="PF00881">
    <property type="entry name" value="Nitroreductase"/>
    <property type="match status" value="1"/>
</dbReference>
<dbReference type="AlphaFoldDB" id="A0AAW5NAC0"/>
<dbReference type="PANTHER" id="PTHR43673:SF10">
    <property type="entry name" value="NADH DEHYDROGENASE_NAD(P)H NITROREDUCTASE XCC3605-RELATED"/>
    <property type="match status" value="1"/>
</dbReference>